<dbReference type="InterPro" id="IPR015864">
    <property type="entry name" value="FAD_synthase"/>
</dbReference>
<dbReference type="GO" id="GO:0009231">
    <property type="term" value="P:riboflavin biosynthetic process"/>
    <property type="evidence" value="ECO:0007669"/>
    <property type="project" value="InterPro"/>
</dbReference>
<keyword evidence="9 15" id="KW-0418">Kinase</keyword>
<keyword evidence="5 15" id="KW-0288">FMN</keyword>
<dbReference type="Gene3D" id="2.40.30.30">
    <property type="entry name" value="Riboflavin kinase-like"/>
    <property type="match status" value="1"/>
</dbReference>
<comment type="catalytic activity">
    <reaction evidence="14 15">
        <text>FMN + ATP + H(+) = FAD + diphosphate</text>
        <dbReference type="Rhea" id="RHEA:17237"/>
        <dbReference type="ChEBI" id="CHEBI:15378"/>
        <dbReference type="ChEBI" id="CHEBI:30616"/>
        <dbReference type="ChEBI" id="CHEBI:33019"/>
        <dbReference type="ChEBI" id="CHEBI:57692"/>
        <dbReference type="ChEBI" id="CHEBI:58210"/>
        <dbReference type="EC" id="2.7.7.2"/>
    </reaction>
</comment>
<evidence type="ECO:0000256" key="13">
    <source>
        <dbReference type="ARBA" id="ARBA00047880"/>
    </source>
</evidence>
<evidence type="ECO:0000256" key="3">
    <source>
        <dbReference type="ARBA" id="ARBA00005201"/>
    </source>
</evidence>
<dbReference type="PANTHER" id="PTHR22749:SF6">
    <property type="entry name" value="RIBOFLAVIN KINASE"/>
    <property type="match status" value="1"/>
</dbReference>
<evidence type="ECO:0000256" key="9">
    <source>
        <dbReference type="ARBA" id="ARBA00022777"/>
    </source>
</evidence>
<dbReference type="InterPro" id="IPR023468">
    <property type="entry name" value="Riboflavin_kinase"/>
</dbReference>
<organism evidence="17 18">
    <name type="scientific">Stieleria marina</name>
    <dbReference type="NCBI Taxonomy" id="1930275"/>
    <lineage>
        <taxon>Bacteria</taxon>
        <taxon>Pseudomonadati</taxon>
        <taxon>Planctomycetota</taxon>
        <taxon>Planctomycetia</taxon>
        <taxon>Pirellulales</taxon>
        <taxon>Pirellulaceae</taxon>
        <taxon>Stieleria</taxon>
    </lineage>
</organism>
<evidence type="ECO:0000259" key="16">
    <source>
        <dbReference type="SMART" id="SM00904"/>
    </source>
</evidence>
<dbReference type="AlphaFoldDB" id="A0A517NP31"/>
<dbReference type="CDD" id="cd02064">
    <property type="entry name" value="FAD_synthetase_N"/>
    <property type="match status" value="1"/>
</dbReference>
<dbReference type="RefSeq" id="WP_419189648.1">
    <property type="nucleotide sequence ID" value="NZ_CP036526.1"/>
</dbReference>
<dbReference type="NCBIfam" id="TIGR00083">
    <property type="entry name" value="ribF"/>
    <property type="match status" value="1"/>
</dbReference>
<dbReference type="SUPFAM" id="SSF82114">
    <property type="entry name" value="Riboflavin kinase-like"/>
    <property type="match status" value="1"/>
</dbReference>
<evidence type="ECO:0000256" key="1">
    <source>
        <dbReference type="ARBA" id="ARBA00002121"/>
    </source>
</evidence>
<dbReference type="InterPro" id="IPR014729">
    <property type="entry name" value="Rossmann-like_a/b/a_fold"/>
</dbReference>
<dbReference type="GO" id="GO:0008531">
    <property type="term" value="F:riboflavin kinase activity"/>
    <property type="evidence" value="ECO:0007669"/>
    <property type="project" value="UniProtKB-UniRule"/>
</dbReference>
<feature type="domain" description="Riboflavin kinase" evidence="16">
    <location>
        <begin position="196"/>
        <end position="319"/>
    </location>
</feature>
<evidence type="ECO:0000256" key="12">
    <source>
        <dbReference type="ARBA" id="ARBA00023268"/>
    </source>
</evidence>
<dbReference type="Pfam" id="PF01687">
    <property type="entry name" value="Flavokinase"/>
    <property type="match status" value="1"/>
</dbReference>
<evidence type="ECO:0000256" key="2">
    <source>
        <dbReference type="ARBA" id="ARBA00004726"/>
    </source>
</evidence>
<evidence type="ECO:0000313" key="18">
    <source>
        <dbReference type="Proteomes" id="UP000319817"/>
    </source>
</evidence>
<keyword evidence="8 15" id="KW-0547">Nucleotide-binding</keyword>
<evidence type="ECO:0000256" key="15">
    <source>
        <dbReference type="PIRNR" id="PIRNR004491"/>
    </source>
</evidence>
<dbReference type="InterPro" id="IPR002606">
    <property type="entry name" value="Riboflavin_kinase_bac"/>
</dbReference>
<dbReference type="SMART" id="SM00904">
    <property type="entry name" value="Flavokinase"/>
    <property type="match status" value="1"/>
</dbReference>
<comment type="function">
    <text evidence="1">Catalyzes the phosphorylation of riboflavin to FMN followed by the adenylation of FMN to FAD.</text>
</comment>
<dbReference type="FunFam" id="2.40.30.30:FF:000003">
    <property type="entry name" value="Riboflavin biosynthesis protein"/>
    <property type="match status" value="1"/>
</dbReference>
<keyword evidence="10 15" id="KW-0274">FAD</keyword>
<dbReference type="PANTHER" id="PTHR22749">
    <property type="entry name" value="RIBOFLAVIN KINASE/FMN ADENYLYLTRANSFERASE"/>
    <property type="match status" value="1"/>
</dbReference>
<dbReference type="GO" id="GO:0005524">
    <property type="term" value="F:ATP binding"/>
    <property type="evidence" value="ECO:0007669"/>
    <property type="project" value="UniProtKB-UniRule"/>
</dbReference>
<evidence type="ECO:0000256" key="10">
    <source>
        <dbReference type="ARBA" id="ARBA00022827"/>
    </source>
</evidence>
<evidence type="ECO:0000256" key="6">
    <source>
        <dbReference type="ARBA" id="ARBA00022679"/>
    </source>
</evidence>
<dbReference type="PIRSF" id="PIRSF004491">
    <property type="entry name" value="FAD_Synth"/>
    <property type="match status" value="1"/>
</dbReference>
<keyword evidence="4 15" id="KW-0285">Flavoprotein</keyword>
<keyword evidence="18" id="KW-1185">Reference proteome</keyword>
<keyword evidence="6 15" id="KW-0808">Transferase</keyword>
<keyword evidence="12" id="KW-0511">Multifunctional enzyme</keyword>
<protein>
    <recommendedName>
        <fullName evidence="15">Riboflavin biosynthesis protein</fullName>
    </recommendedName>
    <domain>
        <recommendedName>
            <fullName evidence="15">Riboflavin kinase</fullName>
            <ecNumber evidence="15">2.7.1.26</ecNumber>
        </recommendedName>
        <alternativeName>
            <fullName evidence="15">Flavokinase</fullName>
        </alternativeName>
    </domain>
    <domain>
        <recommendedName>
            <fullName evidence="15">FMN adenylyltransferase</fullName>
            <ecNumber evidence="15">2.7.7.2</ecNumber>
        </recommendedName>
        <alternativeName>
            <fullName evidence="15">FAD pyrophosphorylase</fullName>
        </alternativeName>
        <alternativeName>
            <fullName evidence="15">FAD synthase</fullName>
        </alternativeName>
    </domain>
</protein>
<dbReference type="FunFam" id="3.40.50.620:FF:000021">
    <property type="entry name" value="Riboflavin biosynthesis protein"/>
    <property type="match status" value="1"/>
</dbReference>
<reference evidence="17 18" key="1">
    <citation type="submission" date="2019-02" db="EMBL/GenBank/DDBJ databases">
        <title>Deep-cultivation of Planctomycetes and their phenomic and genomic characterization uncovers novel biology.</title>
        <authorList>
            <person name="Wiegand S."/>
            <person name="Jogler M."/>
            <person name="Boedeker C."/>
            <person name="Pinto D."/>
            <person name="Vollmers J."/>
            <person name="Rivas-Marin E."/>
            <person name="Kohn T."/>
            <person name="Peeters S.H."/>
            <person name="Heuer A."/>
            <person name="Rast P."/>
            <person name="Oberbeckmann S."/>
            <person name="Bunk B."/>
            <person name="Jeske O."/>
            <person name="Meyerdierks A."/>
            <person name="Storesund J.E."/>
            <person name="Kallscheuer N."/>
            <person name="Luecker S."/>
            <person name="Lage O.M."/>
            <person name="Pohl T."/>
            <person name="Merkel B.J."/>
            <person name="Hornburger P."/>
            <person name="Mueller R.-W."/>
            <person name="Bruemmer F."/>
            <person name="Labrenz M."/>
            <person name="Spormann A.M."/>
            <person name="Op den Camp H."/>
            <person name="Overmann J."/>
            <person name="Amann R."/>
            <person name="Jetten M.S.M."/>
            <person name="Mascher T."/>
            <person name="Medema M.H."/>
            <person name="Devos D.P."/>
            <person name="Kaster A.-K."/>
            <person name="Ovreas L."/>
            <person name="Rohde M."/>
            <person name="Galperin M.Y."/>
            <person name="Jogler C."/>
        </authorList>
    </citation>
    <scope>NUCLEOTIDE SEQUENCE [LARGE SCALE GENOMIC DNA]</scope>
    <source>
        <strain evidence="17 18">K23_9</strain>
    </source>
</reference>
<gene>
    <name evidence="17" type="primary">ribF</name>
    <name evidence="17" type="ORF">K239x_08220</name>
</gene>
<dbReference type="GO" id="GO:0003919">
    <property type="term" value="F:FMN adenylyltransferase activity"/>
    <property type="evidence" value="ECO:0007669"/>
    <property type="project" value="UniProtKB-UniRule"/>
</dbReference>
<keyword evidence="7 15" id="KW-0548">Nucleotidyltransferase</keyword>
<dbReference type="UniPathway" id="UPA00276">
    <property type="reaction ID" value="UER00406"/>
</dbReference>
<evidence type="ECO:0000256" key="4">
    <source>
        <dbReference type="ARBA" id="ARBA00022630"/>
    </source>
</evidence>
<dbReference type="GO" id="GO:0009398">
    <property type="term" value="P:FMN biosynthetic process"/>
    <property type="evidence" value="ECO:0007669"/>
    <property type="project" value="UniProtKB-UniRule"/>
</dbReference>
<comment type="pathway">
    <text evidence="3 15">Cofactor biosynthesis; FMN biosynthesis; FMN from riboflavin (ATP route): step 1/1.</text>
</comment>
<evidence type="ECO:0000256" key="8">
    <source>
        <dbReference type="ARBA" id="ARBA00022741"/>
    </source>
</evidence>
<dbReference type="Proteomes" id="UP000319817">
    <property type="component" value="Chromosome"/>
</dbReference>
<evidence type="ECO:0000256" key="5">
    <source>
        <dbReference type="ARBA" id="ARBA00022643"/>
    </source>
</evidence>
<comment type="similarity">
    <text evidence="15">Belongs to the ribF family.</text>
</comment>
<dbReference type="Pfam" id="PF06574">
    <property type="entry name" value="FAD_syn"/>
    <property type="match status" value="1"/>
</dbReference>
<dbReference type="UniPathway" id="UPA00277">
    <property type="reaction ID" value="UER00407"/>
</dbReference>
<dbReference type="GO" id="GO:0006747">
    <property type="term" value="P:FAD biosynthetic process"/>
    <property type="evidence" value="ECO:0007669"/>
    <property type="project" value="UniProtKB-UniRule"/>
</dbReference>
<dbReference type="SUPFAM" id="SSF52374">
    <property type="entry name" value="Nucleotidylyl transferase"/>
    <property type="match status" value="1"/>
</dbReference>
<dbReference type="Gene3D" id="3.40.50.620">
    <property type="entry name" value="HUPs"/>
    <property type="match status" value="1"/>
</dbReference>
<evidence type="ECO:0000313" key="17">
    <source>
        <dbReference type="EMBL" id="QDT08879.1"/>
    </source>
</evidence>
<dbReference type="EC" id="2.7.1.26" evidence="15"/>
<evidence type="ECO:0000256" key="7">
    <source>
        <dbReference type="ARBA" id="ARBA00022695"/>
    </source>
</evidence>
<name>A0A517NP31_9BACT</name>
<evidence type="ECO:0000256" key="11">
    <source>
        <dbReference type="ARBA" id="ARBA00022840"/>
    </source>
</evidence>
<dbReference type="EC" id="2.7.7.2" evidence="15"/>
<proteinExistence type="inferred from homology"/>
<comment type="pathway">
    <text evidence="2 15">Cofactor biosynthesis; FAD biosynthesis; FAD from FMN: step 1/1.</text>
</comment>
<dbReference type="NCBIfam" id="NF004160">
    <property type="entry name" value="PRK05627.1-3"/>
    <property type="match status" value="1"/>
</dbReference>
<dbReference type="NCBIfam" id="NF004162">
    <property type="entry name" value="PRK05627.1-5"/>
    <property type="match status" value="1"/>
</dbReference>
<sequence>MTKIVHFSQLSKSSADDLAGESLDSDLTGGVVSIGNFDGVHRGHRALLGEVTQQAKHIGAPTIAVIFDPHPTAILRPELAPERLTWVERRGELMGQVDIDFLLVVETTAEFLSLSAEAFFQSLIVEQLQAKAIVEGPNFFFGRGRTGNVDTLAALCQQNQIRFTIAQPTLSDDQLISSTRIRNLLQNGSIDQANQFLGTSYCIRGQVVTGQQRGRTIGFPTANLADVDVVIPGHGVYGGMVTIDGKDYDAAIHIGPNPTFGDSSSKIEVHVLDFHGDLYQTQLVVSFVSFVRDVVKFDSAEHLTAQLKRDVTTIRDQLTLHRAAASAGNSGT</sequence>
<dbReference type="EMBL" id="CP036526">
    <property type="protein sequence ID" value="QDT08879.1"/>
    <property type="molecule type" value="Genomic_DNA"/>
</dbReference>
<accession>A0A517NP31</accession>
<comment type="catalytic activity">
    <reaction evidence="13 15">
        <text>riboflavin + ATP = FMN + ADP + H(+)</text>
        <dbReference type="Rhea" id="RHEA:14357"/>
        <dbReference type="ChEBI" id="CHEBI:15378"/>
        <dbReference type="ChEBI" id="CHEBI:30616"/>
        <dbReference type="ChEBI" id="CHEBI:57986"/>
        <dbReference type="ChEBI" id="CHEBI:58210"/>
        <dbReference type="ChEBI" id="CHEBI:456216"/>
        <dbReference type="EC" id="2.7.1.26"/>
    </reaction>
</comment>
<dbReference type="InterPro" id="IPR023465">
    <property type="entry name" value="Riboflavin_kinase_dom_sf"/>
</dbReference>
<dbReference type="InterPro" id="IPR015865">
    <property type="entry name" value="Riboflavin_kinase_bac/euk"/>
</dbReference>
<evidence type="ECO:0000256" key="14">
    <source>
        <dbReference type="ARBA" id="ARBA00049494"/>
    </source>
</evidence>
<keyword evidence="11 15" id="KW-0067">ATP-binding</keyword>